<dbReference type="OrthoDB" id="1955363at2"/>
<dbReference type="Proteomes" id="UP000198304">
    <property type="component" value="Unassembled WGS sequence"/>
</dbReference>
<keyword evidence="2" id="KW-1185">Reference proteome</keyword>
<gene>
    <name evidence="1" type="ORF">SAMN05446037_1003308</name>
</gene>
<sequence length="292" mass="34553">MLKEKVRDLQAMSAETKLRYFKVLFSMALIDGELNQLEAMELYRLMGKIKILQKERLDLLNNMDAFSENIIDICKTLLEGLNDQEKNILRFSLMKDLIIIMGADYYQSPAEIELFSKIRTFFQITEEQLYYFQEEYREDRSFFDEASEKSVTVNRLEERILTAAALGIPIGALYIKKCRDKNDYFFFYRGKKELSAIDLLKALTIGVVTYKGLKWLLKMKTNKKETLKQCLYKECLKIQDRAIRYLVKDRRYFQEKLLNLEKENEETVSIESKVVLLDKVDATFKNTKLYLL</sequence>
<dbReference type="Gene3D" id="1.10.3680.10">
    <property type="entry name" value="TerB-like"/>
    <property type="match status" value="1"/>
</dbReference>
<name>A0A239BI53_9FIRM</name>
<dbReference type="AlphaFoldDB" id="A0A239BI53"/>
<proteinExistence type="predicted"/>
<organism evidence="1 2">
    <name type="scientific">Anaerovirgula multivorans</name>
    <dbReference type="NCBI Taxonomy" id="312168"/>
    <lineage>
        <taxon>Bacteria</taxon>
        <taxon>Bacillati</taxon>
        <taxon>Bacillota</taxon>
        <taxon>Clostridia</taxon>
        <taxon>Peptostreptococcales</taxon>
        <taxon>Natronincolaceae</taxon>
        <taxon>Anaerovirgula</taxon>
    </lineage>
</organism>
<reference evidence="1 2" key="1">
    <citation type="submission" date="2017-06" db="EMBL/GenBank/DDBJ databases">
        <authorList>
            <person name="Kim H.J."/>
            <person name="Triplett B.A."/>
        </authorList>
    </citation>
    <scope>NUCLEOTIDE SEQUENCE [LARGE SCALE GENOMIC DNA]</scope>
    <source>
        <strain evidence="1 2">SCA</strain>
    </source>
</reference>
<dbReference type="EMBL" id="FZOJ01000003">
    <property type="protein sequence ID" value="SNS07795.1"/>
    <property type="molecule type" value="Genomic_DNA"/>
</dbReference>
<evidence type="ECO:0000313" key="1">
    <source>
        <dbReference type="EMBL" id="SNS07795.1"/>
    </source>
</evidence>
<dbReference type="RefSeq" id="WP_089281775.1">
    <property type="nucleotide sequence ID" value="NZ_FZOJ01000003.1"/>
</dbReference>
<protein>
    <recommendedName>
        <fullName evidence="3">Tellurite resistance protein TerB</fullName>
    </recommendedName>
</protein>
<evidence type="ECO:0000313" key="2">
    <source>
        <dbReference type="Proteomes" id="UP000198304"/>
    </source>
</evidence>
<evidence type="ECO:0008006" key="3">
    <source>
        <dbReference type="Google" id="ProtNLM"/>
    </source>
</evidence>
<dbReference type="SUPFAM" id="SSF158682">
    <property type="entry name" value="TerB-like"/>
    <property type="match status" value="1"/>
</dbReference>
<accession>A0A239BI53</accession>
<dbReference type="InterPro" id="IPR029024">
    <property type="entry name" value="TerB-like"/>
</dbReference>